<evidence type="ECO:0000313" key="2">
    <source>
        <dbReference type="Proteomes" id="UP000443582"/>
    </source>
</evidence>
<evidence type="ECO:0000313" key="1">
    <source>
        <dbReference type="EMBL" id="RZF21299.1"/>
    </source>
</evidence>
<reference evidence="2" key="1">
    <citation type="journal article" date="2019" name="Int. J. Syst. Evol. Microbiol.">
        <title>Halobacteriovorax valvorus sp. nov., a novel prokaryotic predator isolated from coastal seawater of China.</title>
        <authorList>
            <person name="Chen M.-X."/>
        </authorList>
    </citation>
    <scope>NUCLEOTIDE SEQUENCE [LARGE SCALE GENOMIC DNA]</scope>
    <source>
        <strain evidence="2">BL9</strain>
    </source>
</reference>
<comment type="caution">
    <text evidence="1">The sequence shown here is derived from an EMBL/GenBank/DDBJ whole genome shotgun (WGS) entry which is preliminary data.</text>
</comment>
<sequence length="81" mass="9566">MNLKDLIDNQDMNKVMEVLENMEDEQLSVELLKKFNDRTKELGELIMNQDPKLDHGHWKAQCDDAKKAVEEVVKEIFSYQK</sequence>
<dbReference type="Proteomes" id="UP000443582">
    <property type="component" value="Unassembled WGS sequence"/>
</dbReference>
<protein>
    <submittedName>
        <fullName evidence="1">Uncharacterized protein</fullName>
    </submittedName>
</protein>
<accession>A0ABY0IED9</accession>
<name>A0ABY0IED9_9BACT</name>
<dbReference type="RefSeq" id="WP_114706367.1">
    <property type="nucleotide sequence ID" value="NZ_QDKL01000002.1"/>
</dbReference>
<gene>
    <name evidence="1" type="ORF">DAY19_06335</name>
</gene>
<keyword evidence="2" id="KW-1185">Reference proteome</keyword>
<proteinExistence type="predicted"/>
<dbReference type="EMBL" id="QDKL01000002">
    <property type="protein sequence ID" value="RZF21299.1"/>
    <property type="molecule type" value="Genomic_DNA"/>
</dbReference>
<organism evidence="1 2">
    <name type="scientific">Halobacteriovorax vibrionivorans</name>
    <dbReference type="NCBI Taxonomy" id="2152716"/>
    <lineage>
        <taxon>Bacteria</taxon>
        <taxon>Pseudomonadati</taxon>
        <taxon>Bdellovibrionota</taxon>
        <taxon>Bacteriovoracia</taxon>
        <taxon>Bacteriovoracales</taxon>
        <taxon>Halobacteriovoraceae</taxon>
        <taxon>Halobacteriovorax</taxon>
    </lineage>
</organism>